<name>A0ABV3SYB8_9ACTN</name>
<comment type="similarity">
    <text evidence="1 2">Belongs to the enoyl-CoA hydratase/isomerase family.</text>
</comment>
<comment type="caution">
    <text evidence="3">The sequence shown here is derived from an EMBL/GenBank/DDBJ whole genome shotgun (WGS) entry which is preliminary data.</text>
</comment>
<dbReference type="SUPFAM" id="SSF52096">
    <property type="entry name" value="ClpP/crotonase"/>
    <property type="match status" value="1"/>
</dbReference>
<evidence type="ECO:0000256" key="2">
    <source>
        <dbReference type="RuleBase" id="RU003707"/>
    </source>
</evidence>
<dbReference type="RefSeq" id="WP_367993634.1">
    <property type="nucleotide sequence ID" value="NZ_JBFPJR010000013.1"/>
</dbReference>
<dbReference type="PANTHER" id="PTHR43459:SF1">
    <property type="entry name" value="EG:BACN32G11.4 PROTEIN"/>
    <property type="match status" value="1"/>
</dbReference>
<dbReference type="InterPro" id="IPR001753">
    <property type="entry name" value="Enoyl-CoA_hydra/iso"/>
</dbReference>
<dbReference type="InterPro" id="IPR029045">
    <property type="entry name" value="ClpP/crotonase-like_dom_sf"/>
</dbReference>
<evidence type="ECO:0000313" key="3">
    <source>
        <dbReference type="EMBL" id="MEX0427858.1"/>
    </source>
</evidence>
<evidence type="ECO:0000256" key="1">
    <source>
        <dbReference type="ARBA" id="ARBA00005254"/>
    </source>
</evidence>
<dbReference type="Gene3D" id="1.10.12.10">
    <property type="entry name" value="Lyase 2-enoyl-coa Hydratase, Chain A, domain 2"/>
    <property type="match status" value="1"/>
</dbReference>
<dbReference type="PROSITE" id="PS00166">
    <property type="entry name" value="ENOYL_COA_HYDRATASE"/>
    <property type="match status" value="1"/>
</dbReference>
<accession>A0ABV3SYB8</accession>
<dbReference type="PANTHER" id="PTHR43459">
    <property type="entry name" value="ENOYL-COA HYDRATASE"/>
    <property type="match status" value="1"/>
</dbReference>
<gene>
    <name evidence="3" type="ORF">AB3X52_09520</name>
</gene>
<organism evidence="3 4">
    <name type="scientific">Nocardioides eburneus</name>
    <dbReference type="NCBI Taxonomy" id="3231482"/>
    <lineage>
        <taxon>Bacteria</taxon>
        <taxon>Bacillati</taxon>
        <taxon>Actinomycetota</taxon>
        <taxon>Actinomycetes</taxon>
        <taxon>Propionibacteriales</taxon>
        <taxon>Nocardioidaceae</taxon>
        <taxon>Nocardioides</taxon>
    </lineage>
</organism>
<dbReference type="CDD" id="cd06558">
    <property type="entry name" value="crotonase-like"/>
    <property type="match status" value="1"/>
</dbReference>
<protein>
    <submittedName>
        <fullName evidence="3">Enoyl-CoA hydratase/isomerase family protein</fullName>
    </submittedName>
</protein>
<dbReference type="InterPro" id="IPR014748">
    <property type="entry name" value="Enoyl-CoA_hydra_C"/>
</dbReference>
<dbReference type="Pfam" id="PF00378">
    <property type="entry name" value="ECH_1"/>
    <property type="match status" value="1"/>
</dbReference>
<keyword evidence="4" id="KW-1185">Reference proteome</keyword>
<proteinExistence type="inferred from homology"/>
<reference evidence="3 4" key="1">
    <citation type="submission" date="2024-07" db="EMBL/GenBank/DDBJ databases">
        <authorList>
            <person name="Lee S."/>
            <person name="Kang M."/>
        </authorList>
    </citation>
    <scope>NUCLEOTIDE SEQUENCE [LARGE SCALE GENOMIC DNA]</scope>
    <source>
        <strain evidence="3 4">DS6</strain>
    </source>
</reference>
<sequence>MEPVLIDRRDALVTVSLNRPEARNALDSAVKPALRDALTAAAEDDSVRAVVLTGTGGHFCAGQDLKEHARSLEEHGVHALDTVADDYVPVVTALATMPKPVVAAVEGNCVGAGLALALACDLRVVSSRATLATAFTAIGLTTDSGLAHTLPRAVGDARARELVLLAEPFTAEQALAWGLATRLAEPGEALTDATALASRLAAGPTAAYAESKALLAASWSRGLAETMAAEGDAQIRLGATEDHVGAVKAFLAKEKPVFTGR</sequence>
<evidence type="ECO:0000313" key="4">
    <source>
        <dbReference type="Proteomes" id="UP001556631"/>
    </source>
</evidence>
<dbReference type="EMBL" id="JBFPJR010000013">
    <property type="protein sequence ID" value="MEX0427858.1"/>
    <property type="molecule type" value="Genomic_DNA"/>
</dbReference>
<dbReference type="Proteomes" id="UP001556631">
    <property type="component" value="Unassembled WGS sequence"/>
</dbReference>
<dbReference type="Gene3D" id="3.90.226.10">
    <property type="entry name" value="2-enoyl-CoA Hydratase, Chain A, domain 1"/>
    <property type="match status" value="1"/>
</dbReference>
<dbReference type="InterPro" id="IPR018376">
    <property type="entry name" value="Enoyl-CoA_hyd/isom_CS"/>
</dbReference>